<feature type="domain" description="F-box" evidence="1">
    <location>
        <begin position="65"/>
        <end position="124"/>
    </location>
</feature>
<dbReference type="KEGG" id="cci:CC1G_12302"/>
<dbReference type="SUPFAM" id="SSF81383">
    <property type="entry name" value="F-box domain"/>
    <property type="match status" value="1"/>
</dbReference>
<evidence type="ECO:0000313" key="3">
    <source>
        <dbReference type="Proteomes" id="UP000001861"/>
    </source>
</evidence>
<name>A8NLU1_COPC7</name>
<organism evidence="2 3">
    <name type="scientific">Coprinopsis cinerea (strain Okayama-7 / 130 / ATCC MYA-4618 / FGSC 9003)</name>
    <name type="common">Inky cap fungus</name>
    <name type="synonym">Hormographiella aspergillata</name>
    <dbReference type="NCBI Taxonomy" id="240176"/>
    <lineage>
        <taxon>Eukaryota</taxon>
        <taxon>Fungi</taxon>
        <taxon>Dikarya</taxon>
        <taxon>Basidiomycota</taxon>
        <taxon>Agaricomycotina</taxon>
        <taxon>Agaricomycetes</taxon>
        <taxon>Agaricomycetidae</taxon>
        <taxon>Agaricales</taxon>
        <taxon>Agaricineae</taxon>
        <taxon>Psathyrellaceae</taxon>
        <taxon>Coprinopsis</taxon>
    </lineage>
</organism>
<proteinExistence type="predicted"/>
<evidence type="ECO:0000313" key="2">
    <source>
        <dbReference type="EMBL" id="EAU87029.1"/>
    </source>
</evidence>
<dbReference type="Pfam" id="PF12937">
    <property type="entry name" value="F-box-like"/>
    <property type="match status" value="1"/>
</dbReference>
<protein>
    <recommendedName>
        <fullName evidence="1">F-box domain-containing protein</fullName>
    </recommendedName>
</protein>
<dbReference type="InterPro" id="IPR001810">
    <property type="entry name" value="F-box_dom"/>
</dbReference>
<dbReference type="VEuPathDB" id="FungiDB:CC1G_12302"/>
<dbReference type="GeneID" id="6011300"/>
<dbReference type="RefSeq" id="XP_001834775.1">
    <property type="nucleotide sequence ID" value="XM_001834723.1"/>
</dbReference>
<gene>
    <name evidence="2" type="ORF">CC1G_12302</name>
</gene>
<comment type="caution">
    <text evidence="2">The sequence shown here is derived from an EMBL/GenBank/DDBJ whole genome shotgun (WGS) entry which is preliminary data.</text>
</comment>
<dbReference type="EMBL" id="AACS02000012">
    <property type="protein sequence ID" value="EAU87029.1"/>
    <property type="molecule type" value="Genomic_DNA"/>
</dbReference>
<keyword evidence="3" id="KW-1185">Reference proteome</keyword>
<dbReference type="Proteomes" id="UP000001861">
    <property type="component" value="Unassembled WGS sequence"/>
</dbReference>
<reference evidence="2 3" key="1">
    <citation type="journal article" date="2010" name="Proc. Natl. Acad. Sci. U.S.A.">
        <title>Insights into evolution of multicellular fungi from the assembled chromosomes of the mushroom Coprinopsis cinerea (Coprinus cinereus).</title>
        <authorList>
            <person name="Stajich J.E."/>
            <person name="Wilke S.K."/>
            <person name="Ahren D."/>
            <person name="Au C.H."/>
            <person name="Birren B.W."/>
            <person name="Borodovsky M."/>
            <person name="Burns C."/>
            <person name="Canback B."/>
            <person name="Casselton L.A."/>
            <person name="Cheng C.K."/>
            <person name="Deng J."/>
            <person name="Dietrich F.S."/>
            <person name="Fargo D.C."/>
            <person name="Farman M.L."/>
            <person name="Gathman A.C."/>
            <person name="Goldberg J."/>
            <person name="Guigo R."/>
            <person name="Hoegger P.J."/>
            <person name="Hooker J.B."/>
            <person name="Huggins A."/>
            <person name="James T.Y."/>
            <person name="Kamada T."/>
            <person name="Kilaru S."/>
            <person name="Kodira C."/>
            <person name="Kues U."/>
            <person name="Kupfer D."/>
            <person name="Kwan H.S."/>
            <person name="Lomsadze A."/>
            <person name="Li W."/>
            <person name="Lilly W.W."/>
            <person name="Ma L.J."/>
            <person name="Mackey A.J."/>
            <person name="Manning G."/>
            <person name="Martin F."/>
            <person name="Muraguchi H."/>
            <person name="Natvig D.O."/>
            <person name="Palmerini H."/>
            <person name="Ramesh M.A."/>
            <person name="Rehmeyer C.J."/>
            <person name="Roe B.A."/>
            <person name="Shenoy N."/>
            <person name="Stanke M."/>
            <person name="Ter-Hovhannisyan V."/>
            <person name="Tunlid A."/>
            <person name="Velagapudi R."/>
            <person name="Vision T.J."/>
            <person name="Zeng Q."/>
            <person name="Zolan M.E."/>
            <person name="Pukkila P.J."/>
        </authorList>
    </citation>
    <scope>NUCLEOTIDE SEQUENCE [LARGE SCALE GENOMIC DNA]</scope>
    <source>
        <strain evidence="3">Okayama-7 / 130 / ATCC MYA-4618 / FGSC 9003</strain>
    </source>
</reference>
<dbReference type="Gene3D" id="1.20.1280.50">
    <property type="match status" value="1"/>
</dbReference>
<accession>A8NLU1</accession>
<dbReference type="OrthoDB" id="3248197at2759"/>
<dbReference type="InterPro" id="IPR036047">
    <property type="entry name" value="F-box-like_dom_sf"/>
</dbReference>
<dbReference type="InParanoid" id="A8NLU1"/>
<sequence>MDWTPADTQKLLDRFRQGGQVSDSERQSFPTALHALSQKLEELKREVHLLELGTNLLKSAQSPFRRIPPEILCRILAHVCATEGMVVAPSHRSRRAPPWNIGAVCKHWRDVVYSTPGLWTRLTIQSAELVMYGKRHSGSLPPKFMDSLLAGSLPLFVDIQPVVYVEAGGREARPEFGLRHTMYRQLATLLRRWSGEIMGTLLRECCLSAGVDKNSSLPLPMIDKLSDLRTEIVDTFREMNVTLEMPKLRHVVVGDMENSGTWHEPEDMFEFPPAARWCWDFLGTHASSLRTLEFVDWGRVLEVFSFIAECPSDKYFLANIEQIGFSSWAYGAVLRPRSEQNLREEEVPATLFPRVRHVWMTGKASHVTGYLMRIQAPSIKSLKITVADDEEIVPALSTFLRNSRCHETLQSLYLKGVNPQVTIQMLSQLPNLRELVLPELPLEVESALEAATDLAPKLGRLDIVPKKNGPGGSRPVEPDRLVKLLASRHDGRRVYSFVSYNRTWAFVEGCNVSGFPKDEFVWKAEPVDAFRF</sequence>
<dbReference type="AlphaFoldDB" id="A8NLU1"/>
<evidence type="ECO:0000259" key="1">
    <source>
        <dbReference type="Pfam" id="PF12937"/>
    </source>
</evidence>